<reference evidence="3 4" key="1">
    <citation type="journal article" date="2012" name="Science">
        <title>The Paleozoic origin of enzymatic lignin decomposition reconstructed from 31 fungal genomes.</title>
        <authorList>
            <person name="Floudas D."/>
            <person name="Binder M."/>
            <person name="Riley R."/>
            <person name="Barry K."/>
            <person name="Blanchette R.A."/>
            <person name="Henrissat B."/>
            <person name="Martinez A.T."/>
            <person name="Otillar R."/>
            <person name="Spatafora J.W."/>
            <person name="Yadav J.S."/>
            <person name="Aerts A."/>
            <person name="Benoit I."/>
            <person name="Boyd A."/>
            <person name="Carlson A."/>
            <person name="Copeland A."/>
            <person name="Coutinho P.M."/>
            <person name="de Vries R.P."/>
            <person name="Ferreira P."/>
            <person name="Findley K."/>
            <person name="Foster B."/>
            <person name="Gaskell J."/>
            <person name="Glotzer D."/>
            <person name="Gorecki P."/>
            <person name="Heitman J."/>
            <person name="Hesse C."/>
            <person name="Hori C."/>
            <person name="Igarashi K."/>
            <person name="Jurgens J.A."/>
            <person name="Kallen N."/>
            <person name="Kersten P."/>
            <person name="Kohler A."/>
            <person name="Kuees U."/>
            <person name="Kumar T.K.A."/>
            <person name="Kuo A."/>
            <person name="LaButti K."/>
            <person name="Larrondo L.F."/>
            <person name="Lindquist E."/>
            <person name="Ling A."/>
            <person name="Lombard V."/>
            <person name="Lucas S."/>
            <person name="Lundell T."/>
            <person name="Martin R."/>
            <person name="McLaughlin D.J."/>
            <person name="Morgenstern I."/>
            <person name="Morin E."/>
            <person name="Murat C."/>
            <person name="Nagy L.G."/>
            <person name="Nolan M."/>
            <person name="Ohm R.A."/>
            <person name="Patyshakuliyeva A."/>
            <person name="Rokas A."/>
            <person name="Ruiz-Duenas F.J."/>
            <person name="Sabat G."/>
            <person name="Salamov A."/>
            <person name="Samejima M."/>
            <person name="Schmutz J."/>
            <person name="Slot J.C."/>
            <person name="St John F."/>
            <person name="Stenlid J."/>
            <person name="Sun H."/>
            <person name="Sun S."/>
            <person name="Syed K."/>
            <person name="Tsang A."/>
            <person name="Wiebenga A."/>
            <person name="Young D."/>
            <person name="Pisabarro A."/>
            <person name="Eastwood D.C."/>
            <person name="Martin F."/>
            <person name="Cullen D."/>
            <person name="Grigoriev I.V."/>
            <person name="Hibbett D.S."/>
        </authorList>
    </citation>
    <scope>NUCLEOTIDE SEQUENCE [LARGE SCALE GENOMIC DNA]</scope>
    <source>
        <strain evidence="3 4">DJM-731 SS1</strain>
    </source>
</reference>
<proteinExistence type="predicted"/>
<dbReference type="GeneID" id="63685043"/>
<evidence type="ECO:0000313" key="4">
    <source>
        <dbReference type="Proteomes" id="UP000030653"/>
    </source>
</evidence>
<dbReference type="Proteomes" id="UP000030653">
    <property type="component" value="Unassembled WGS sequence"/>
</dbReference>
<accession>M5G2Y2</accession>
<gene>
    <name evidence="3" type="ORF">DACRYDRAFT_115329</name>
</gene>
<evidence type="ECO:0000256" key="1">
    <source>
        <dbReference type="SAM" id="Coils"/>
    </source>
</evidence>
<feature type="coiled-coil region" evidence="1">
    <location>
        <begin position="6"/>
        <end position="33"/>
    </location>
</feature>
<keyword evidence="4" id="KW-1185">Reference proteome</keyword>
<feature type="compositionally biased region" description="Basic and acidic residues" evidence="2">
    <location>
        <begin position="102"/>
        <end position="111"/>
    </location>
</feature>
<feature type="compositionally biased region" description="Low complexity" evidence="2">
    <location>
        <begin position="260"/>
        <end position="271"/>
    </location>
</feature>
<feature type="compositionally biased region" description="Polar residues" evidence="2">
    <location>
        <begin position="127"/>
        <end position="144"/>
    </location>
</feature>
<dbReference type="HOGENOM" id="CLU_924447_0_0_1"/>
<evidence type="ECO:0000313" key="3">
    <source>
        <dbReference type="EMBL" id="EJU03059.1"/>
    </source>
</evidence>
<dbReference type="RefSeq" id="XP_040629953.1">
    <property type="nucleotide sequence ID" value="XM_040769981.1"/>
</dbReference>
<name>M5G2Y2_DACPD</name>
<sequence>MDFQDIAKIERCHEELQSQHDRLLDDIKEGREELLHNAHKTKKDIYRMKQILGQFLHAKHAVALINRGELPGLGALVTPSKAEQSTRSPAEYIQSPITAESRGSEDRDFLRDSTTGPSSPHQRDTTIDNNSQSVEHTPNPTENGNDVDPMPVQVPVRLTIPETRTVPDNFEKKRRHEEDEALTVPERAEKKKKHGHGEDEGAPTVPERAEKKNHRHGEALTVPERVEKKKKHRHGDNGAEHSREVHKKNQKPRHAERDAANTASTAHATASPHGREKSSSKQTGPKAEPQDITLVSRDIQP</sequence>
<dbReference type="EMBL" id="JH795860">
    <property type="protein sequence ID" value="EJU03059.1"/>
    <property type="molecule type" value="Genomic_DNA"/>
</dbReference>
<evidence type="ECO:0000256" key="2">
    <source>
        <dbReference type="SAM" id="MobiDB-lite"/>
    </source>
</evidence>
<keyword evidence="1" id="KW-0175">Coiled coil</keyword>
<protein>
    <submittedName>
        <fullName evidence="3">Uncharacterized protein</fullName>
    </submittedName>
</protein>
<feature type="region of interest" description="Disordered" evidence="2">
    <location>
        <begin position="79"/>
        <end position="301"/>
    </location>
</feature>
<dbReference type="AlphaFoldDB" id="M5G2Y2"/>
<organism evidence="3 4">
    <name type="scientific">Dacryopinax primogenitus (strain DJM 731)</name>
    <name type="common">Brown rot fungus</name>
    <dbReference type="NCBI Taxonomy" id="1858805"/>
    <lineage>
        <taxon>Eukaryota</taxon>
        <taxon>Fungi</taxon>
        <taxon>Dikarya</taxon>
        <taxon>Basidiomycota</taxon>
        <taxon>Agaricomycotina</taxon>
        <taxon>Dacrymycetes</taxon>
        <taxon>Dacrymycetales</taxon>
        <taxon>Dacrymycetaceae</taxon>
        <taxon>Dacryopinax</taxon>
    </lineage>
</organism>